<reference evidence="1" key="1">
    <citation type="submission" date="2022-07" db="EMBL/GenBank/DDBJ databases">
        <title>Phylogenomic reconstructions and comparative analyses of Kickxellomycotina fungi.</title>
        <authorList>
            <person name="Reynolds N.K."/>
            <person name="Stajich J.E."/>
            <person name="Barry K."/>
            <person name="Grigoriev I.V."/>
            <person name="Crous P."/>
            <person name="Smith M.E."/>
        </authorList>
    </citation>
    <scope>NUCLEOTIDE SEQUENCE</scope>
    <source>
        <strain evidence="1">NRRL 5244</strain>
    </source>
</reference>
<feature type="non-terminal residue" evidence="1">
    <location>
        <position position="196"/>
    </location>
</feature>
<gene>
    <name evidence="1" type="ORF">FBU59_006898</name>
</gene>
<protein>
    <submittedName>
        <fullName evidence="1">Uncharacterized protein</fullName>
    </submittedName>
</protein>
<evidence type="ECO:0000313" key="1">
    <source>
        <dbReference type="EMBL" id="KAJ1930889.1"/>
    </source>
</evidence>
<organism evidence="1 2">
    <name type="scientific">Linderina macrospora</name>
    <dbReference type="NCBI Taxonomy" id="4868"/>
    <lineage>
        <taxon>Eukaryota</taxon>
        <taxon>Fungi</taxon>
        <taxon>Fungi incertae sedis</taxon>
        <taxon>Zoopagomycota</taxon>
        <taxon>Kickxellomycotina</taxon>
        <taxon>Kickxellomycetes</taxon>
        <taxon>Kickxellales</taxon>
        <taxon>Kickxellaceae</taxon>
        <taxon>Linderina</taxon>
    </lineage>
</organism>
<evidence type="ECO:0000313" key="2">
    <source>
        <dbReference type="Proteomes" id="UP001150603"/>
    </source>
</evidence>
<feature type="non-terminal residue" evidence="1">
    <location>
        <position position="1"/>
    </location>
</feature>
<keyword evidence="2" id="KW-1185">Reference proteome</keyword>
<dbReference type="Proteomes" id="UP001150603">
    <property type="component" value="Unassembled WGS sequence"/>
</dbReference>
<proteinExistence type="predicted"/>
<sequence>ALTLECKVDCSCNRRACPKDHKRNWTTNYKELKQRGILSQVEEFQIVIFNLCRRELDLDKALEASGLAGIRLPNITAIVFLGDGVFSAGRYQDGKLANAEVKRTGIHIITTFPNITRIQYFLTRDRSLTSGNRKLLPGSGTKIVLSLLNHFISRLTTVQILVPFMEGLSFAFSNNLTNLTISDSYLRLLTPFPKIP</sequence>
<dbReference type="EMBL" id="JANBPW010006292">
    <property type="protein sequence ID" value="KAJ1930889.1"/>
    <property type="molecule type" value="Genomic_DNA"/>
</dbReference>
<name>A0ACC1IYN1_9FUNG</name>
<accession>A0ACC1IYN1</accession>
<comment type="caution">
    <text evidence="1">The sequence shown here is derived from an EMBL/GenBank/DDBJ whole genome shotgun (WGS) entry which is preliminary data.</text>
</comment>